<organism evidence="2 3">
    <name type="scientific">Haloferula luteola</name>
    <dbReference type="NCBI Taxonomy" id="595692"/>
    <lineage>
        <taxon>Bacteria</taxon>
        <taxon>Pseudomonadati</taxon>
        <taxon>Verrucomicrobiota</taxon>
        <taxon>Verrucomicrobiia</taxon>
        <taxon>Verrucomicrobiales</taxon>
        <taxon>Verrucomicrobiaceae</taxon>
        <taxon>Haloferula</taxon>
    </lineage>
</organism>
<feature type="transmembrane region" description="Helical" evidence="1">
    <location>
        <begin position="21"/>
        <end position="42"/>
    </location>
</feature>
<accession>A0A840VL59</accession>
<dbReference type="EMBL" id="JACHFD010000025">
    <property type="protein sequence ID" value="MBB5353381.1"/>
    <property type="molecule type" value="Genomic_DNA"/>
</dbReference>
<keyword evidence="3" id="KW-1185">Reference proteome</keyword>
<dbReference type="AlphaFoldDB" id="A0A840VL59"/>
<keyword evidence="1" id="KW-1133">Transmembrane helix</keyword>
<dbReference type="Proteomes" id="UP000557717">
    <property type="component" value="Unassembled WGS sequence"/>
</dbReference>
<dbReference type="PROSITE" id="PS51257">
    <property type="entry name" value="PROKAR_LIPOPROTEIN"/>
    <property type="match status" value="1"/>
</dbReference>
<evidence type="ECO:0000256" key="1">
    <source>
        <dbReference type="SAM" id="Phobius"/>
    </source>
</evidence>
<gene>
    <name evidence="2" type="ORF">HNR46_003638</name>
</gene>
<evidence type="ECO:0000313" key="2">
    <source>
        <dbReference type="EMBL" id="MBB5353381.1"/>
    </source>
</evidence>
<evidence type="ECO:0000313" key="3">
    <source>
        <dbReference type="Proteomes" id="UP000557717"/>
    </source>
</evidence>
<keyword evidence="1" id="KW-0472">Membrane</keyword>
<comment type="caution">
    <text evidence="2">The sequence shown here is derived from an EMBL/GenBank/DDBJ whole genome shotgun (WGS) entry which is preliminary data.</text>
</comment>
<dbReference type="RefSeq" id="WP_184021215.1">
    <property type="nucleotide sequence ID" value="NZ_JACHFD010000025.1"/>
</dbReference>
<keyword evidence="1" id="KW-0812">Transmembrane</keyword>
<proteinExistence type="predicted"/>
<name>A0A840VL59_9BACT</name>
<protein>
    <submittedName>
        <fullName evidence="2">Uncharacterized protein</fullName>
    </submittedName>
</protein>
<sequence>MSSKTEAAPRRRRRSHYYWWLLANIVAACLAVLSWLLTLHIFGHPEIPEFYRLIQKLGRAEPPVDFKVEDAPPGESADPRKLYVRYAELPDDRTATLNQALMRNYLTGLKQLELIQYVEGSFEVVETRPLGEDDLFTEGFAVRGRAMVKPDEFTKPVPYPVVIDYLFPTHRVVAEKWFAPGDRLKVSKIPDCAMLLHVGRAIDDDTPLVVLTVVPIVMNEYQVGEGRRFTLNSPEALHPGAPLPVFNTGPQP</sequence>
<reference evidence="2 3" key="1">
    <citation type="submission" date="2020-08" db="EMBL/GenBank/DDBJ databases">
        <title>Genomic Encyclopedia of Type Strains, Phase IV (KMG-IV): sequencing the most valuable type-strain genomes for metagenomic binning, comparative biology and taxonomic classification.</title>
        <authorList>
            <person name="Goeker M."/>
        </authorList>
    </citation>
    <scope>NUCLEOTIDE SEQUENCE [LARGE SCALE GENOMIC DNA]</scope>
    <source>
        <strain evidence="2 3">YC6886</strain>
    </source>
</reference>